<dbReference type="AlphaFoldDB" id="V4B3H4"/>
<dbReference type="CTD" id="20251647"/>
<dbReference type="GO" id="GO:0016887">
    <property type="term" value="F:ATP hydrolysis activity"/>
    <property type="evidence" value="ECO:0007669"/>
    <property type="project" value="InterPro"/>
</dbReference>
<dbReference type="HOGENOM" id="CLU_000688_8_3_1"/>
<evidence type="ECO:0000313" key="4">
    <source>
        <dbReference type="Proteomes" id="UP000030746"/>
    </source>
</evidence>
<name>V4B3H4_LOTGI</name>
<keyword evidence="1" id="KW-0067">ATP-binding</keyword>
<gene>
    <name evidence="3" type="ORF">LOTGIDRAFT_62194</name>
</gene>
<dbReference type="SMART" id="SM00382">
    <property type="entry name" value="AAA"/>
    <property type="match status" value="2"/>
</dbReference>
<dbReference type="CDD" id="cd19526">
    <property type="entry name" value="RecA-like_PEX1_r2"/>
    <property type="match status" value="1"/>
</dbReference>
<dbReference type="InterPro" id="IPR050168">
    <property type="entry name" value="AAA_ATPase_domain"/>
</dbReference>
<dbReference type="GO" id="GO:0005524">
    <property type="term" value="F:ATP binding"/>
    <property type="evidence" value="ECO:0007669"/>
    <property type="project" value="UniProtKB-KW"/>
</dbReference>
<keyword evidence="4" id="KW-1185">Reference proteome</keyword>
<dbReference type="OMA" id="ANDERYH"/>
<evidence type="ECO:0000313" key="3">
    <source>
        <dbReference type="EMBL" id="ESP04898.1"/>
    </source>
</evidence>
<keyword evidence="1" id="KW-0547">Nucleotide-binding</keyword>
<dbReference type="SUPFAM" id="SSF52540">
    <property type="entry name" value="P-loop containing nucleoside triphosphate hydrolases"/>
    <property type="match status" value="2"/>
</dbReference>
<sequence>VDELAKIGIHHLETCLLHRPLAEDIFSSCLGLNHGILLISGPRGSGKTSLARALLRRMAEIPNMVFTKDIDCKPLRGMLVDNIQKIMESVFDEAAWRQPSVVLLEDLHIIAGAATSPDAEVTGEALYAARVAEVITSIVKYQIKNNARIGVIATSTSQNSLNPTLVTSRGIHFIQEVICIKPPNKKQRKVLLTKMLEGKDNLSKTNIKKLDLDTIVNRTEGFVARDLENVIDRAIHAKYLVDWTCRSGELQLTDDEFYVALEGFKPVSFRNVPLHTAEDLGWRDVGGLQDTKDILVETLQWPSKYPDLFANCPLRLRSGLLLYGPPGTGKTLIAGVVAKECGLNFISIKGPEVLSKYIGASEQAVRDLFIRQVAQSAKPCILFFDEFDSMAPRRGHDNTGVTDRVVNQLLTQLDGVEGLDGVYVLAATSRPDLIDGALLRPGRIDKCLHCGLPTEIERKEILEALTYKMHFNRDVDLGEIADKSEHFSGADLKAVLYNAQLEAIH</sequence>
<dbReference type="InterPro" id="IPR041569">
    <property type="entry name" value="AAA_lid_3"/>
</dbReference>
<dbReference type="Gene3D" id="1.10.8.60">
    <property type="match status" value="2"/>
</dbReference>
<dbReference type="PANTHER" id="PTHR23077">
    <property type="entry name" value="AAA-FAMILY ATPASE"/>
    <property type="match status" value="1"/>
</dbReference>
<feature type="non-terminal residue" evidence="3">
    <location>
        <position position="1"/>
    </location>
</feature>
<dbReference type="GO" id="GO:0005829">
    <property type="term" value="C:cytosol"/>
    <property type="evidence" value="ECO:0007669"/>
    <property type="project" value="TreeGrafter"/>
</dbReference>
<dbReference type="EMBL" id="KB199651">
    <property type="protein sequence ID" value="ESP04898.1"/>
    <property type="molecule type" value="Genomic_DNA"/>
</dbReference>
<dbReference type="GO" id="GO:0016558">
    <property type="term" value="P:protein import into peroxisome matrix"/>
    <property type="evidence" value="ECO:0007669"/>
    <property type="project" value="TreeGrafter"/>
</dbReference>
<dbReference type="PANTHER" id="PTHR23077:SF12">
    <property type="entry name" value="PEROXISOMAL ATPASE PEX1"/>
    <property type="match status" value="1"/>
</dbReference>
<proteinExistence type="inferred from homology"/>
<dbReference type="FunFam" id="3.40.50.300:FF:001852">
    <property type="entry name" value="Peroxisomal biogenesis factor 1"/>
    <property type="match status" value="1"/>
</dbReference>
<dbReference type="Pfam" id="PF17862">
    <property type="entry name" value="AAA_lid_3"/>
    <property type="match status" value="1"/>
</dbReference>
<feature type="domain" description="AAA+ ATPase" evidence="2">
    <location>
        <begin position="33"/>
        <end position="184"/>
    </location>
</feature>
<dbReference type="InterPro" id="IPR027417">
    <property type="entry name" value="P-loop_NTPase"/>
</dbReference>
<dbReference type="OrthoDB" id="2187at2759"/>
<comment type="similarity">
    <text evidence="1">Belongs to the AAA ATPase family.</text>
</comment>
<dbReference type="STRING" id="225164.V4B3H4"/>
<dbReference type="Gene3D" id="3.40.50.300">
    <property type="entry name" value="P-loop containing nucleotide triphosphate hydrolases"/>
    <property type="match status" value="2"/>
</dbReference>
<feature type="domain" description="AAA+ ATPase" evidence="2">
    <location>
        <begin position="316"/>
        <end position="454"/>
    </location>
</feature>
<feature type="non-terminal residue" evidence="3">
    <location>
        <position position="505"/>
    </location>
</feature>
<dbReference type="InterPro" id="IPR003960">
    <property type="entry name" value="ATPase_AAA_CS"/>
</dbReference>
<dbReference type="GO" id="GO:0005778">
    <property type="term" value="C:peroxisomal membrane"/>
    <property type="evidence" value="ECO:0007669"/>
    <property type="project" value="TreeGrafter"/>
</dbReference>
<organism evidence="3 4">
    <name type="scientific">Lottia gigantea</name>
    <name type="common">Giant owl limpet</name>
    <dbReference type="NCBI Taxonomy" id="225164"/>
    <lineage>
        <taxon>Eukaryota</taxon>
        <taxon>Metazoa</taxon>
        <taxon>Spiralia</taxon>
        <taxon>Lophotrochozoa</taxon>
        <taxon>Mollusca</taxon>
        <taxon>Gastropoda</taxon>
        <taxon>Patellogastropoda</taxon>
        <taxon>Lottioidea</taxon>
        <taxon>Lottiidae</taxon>
        <taxon>Lottia</taxon>
    </lineage>
</organism>
<dbReference type="Pfam" id="PF00004">
    <property type="entry name" value="AAA"/>
    <property type="match status" value="2"/>
</dbReference>
<dbReference type="InterPro" id="IPR003959">
    <property type="entry name" value="ATPase_AAA_core"/>
</dbReference>
<dbReference type="InterPro" id="IPR003593">
    <property type="entry name" value="AAA+_ATPase"/>
</dbReference>
<dbReference type="GeneID" id="20251647"/>
<evidence type="ECO:0000259" key="2">
    <source>
        <dbReference type="SMART" id="SM00382"/>
    </source>
</evidence>
<accession>V4B3H4</accession>
<reference evidence="3 4" key="1">
    <citation type="journal article" date="2013" name="Nature">
        <title>Insights into bilaterian evolution from three spiralian genomes.</title>
        <authorList>
            <person name="Simakov O."/>
            <person name="Marletaz F."/>
            <person name="Cho S.J."/>
            <person name="Edsinger-Gonzales E."/>
            <person name="Havlak P."/>
            <person name="Hellsten U."/>
            <person name="Kuo D.H."/>
            <person name="Larsson T."/>
            <person name="Lv J."/>
            <person name="Arendt D."/>
            <person name="Savage R."/>
            <person name="Osoegawa K."/>
            <person name="de Jong P."/>
            <person name="Grimwood J."/>
            <person name="Chapman J.A."/>
            <person name="Shapiro H."/>
            <person name="Aerts A."/>
            <person name="Otillar R.P."/>
            <person name="Terry A.Y."/>
            <person name="Boore J.L."/>
            <person name="Grigoriev I.V."/>
            <person name="Lindberg D.R."/>
            <person name="Seaver E.C."/>
            <person name="Weisblat D.A."/>
            <person name="Putnam N.H."/>
            <person name="Rokhsar D.S."/>
        </authorList>
    </citation>
    <scope>NUCLEOTIDE SEQUENCE [LARGE SCALE GENOMIC DNA]</scope>
</reference>
<dbReference type="PROSITE" id="PS00674">
    <property type="entry name" value="AAA"/>
    <property type="match status" value="1"/>
</dbReference>
<evidence type="ECO:0000256" key="1">
    <source>
        <dbReference type="RuleBase" id="RU003651"/>
    </source>
</evidence>
<dbReference type="Proteomes" id="UP000030746">
    <property type="component" value="Unassembled WGS sequence"/>
</dbReference>
<protein>
    <recommendedName>
        <fullName evidence="2">AAA+ ATPase domain-containing protein</fullName>
    </recommendedName>
</protein>
<dbReference type="RefSeq" id="XP_009044407.1">
    <property type="nucleotide sequence ID" value="XM_009046159.1"/>
</dbReference>
<dbReference type="KEGG" id="lgi:LOTGIDRAFT_62194"/>